<evidence type="ECO:0000256" key="1">
    <source>
        <dbReference type="SAM" id="MobiDB-lite"/>
    </source>
</evidence>
<keyword evidence="3" id="KW-1185">Reference proteome</keyword>
<feature type="region of interest" description="Disordered" evidence="1">
    <location>
        <begin position="1"/>
        <end position="105"/>
    </location>
</feature>
<feature type="compositionally biased region" description="Basic and acidic residues" evidence="1">
    <location>
        <begin position="41"/>
        <end position="72"/>
    </location>
</feature>
<accession>A0A0H2QZU5</accession>
<organism evidence="2 3">
    <name type="scientific">Schizopora paradoxa</name>
    <dbReference type="NCBI Taxonomy" id="27342"/>
    <lineage>
        <taxon>Eukaryota</taxon>
        <taxon>Fungi</taxon>
        <taxon>Dikarya</taxon>
        <taxon>Basidiomycota</taxon>
        <taxon>Agaricomycotina</taxon>
        <taxon>Agaricomycetes</taxon>
        <taxon>Hymenochaetales</taxon>
        <taxon>Schizoporaceae</taxon>
        <taxon>Schizopora</taxon>
    </lineage>
</organism>
<dbReference type="AlphaFoldDB" id="A0A0H2QZU5"/>
<evidence type="ECO:0000313" key="2">
    <source>
        <dbReference type="EMBL" id="KLO04919.1"/>
    </source>
</evidence>
<dbReference type="InParanoid" id="A0A0H2QZU5"/>
<protein>
    <submittedName>
        <fullName evidence="2">Uncharacterized protein</fullName>
    </submittedName>
</protein>
<feature type="compositionally biased region" description="Polar residues" evidence="1">
    <location>
        <begin position="81"/>
        <end position="90"/>
    </location>
</feature>
<dbReference type="EMBL" id="KQ086403">
    <property type="protein sequence ID" value="KLO04919.1"/>
    <property type="molecule type" value="Genomic_DNA"/>
</dbReference>
<dbReference type="Proteomes" id="UP000053477">
    <property type="component" value="Unassembled WGS sequence"/>
</dbReference>
<feature type="region of interest" description="Disordered" evidence="1">
    <location>
        <begin position="141"/>
        <end position="164"/>
    </location>
</feature>
<gene>
    <name evidence="2" type="ORF">SCHPADRAFT_947342</name>
</gene>
<proteinExistence type="predicted"/>
<sequence length="164" mass="18275">MSSCPRPLKPHSTTPRPLRSKRCSPDVDTSLRRNGAPRNGGVRDEVNRDGRGRGFREKAVAGKRLRLDAARERSKRPYNVEQRTSRTSAMHQRPPQDLGGHEQTYKTQCSTALLVRRRYVPTSSEMDRPASSVAGVMRDEGRCFDTSLRGQDGAAAGDDDRALQ</sequence>
<name>A0A0H2QZU5_9AGAM</name>
<reference evidence="2 3" key="1">
    <citation type="submission" date="2015-04" db="EMBL/GenBank/DDBJ databases">
        <title>Complete genome sequence of Schizopora paradoxa KUC8140, a cosmopolitan wood degrader in East Asia.</title>
        <authorList>
            <consortium name="DOE Joint Genome Institute"/>
            <person name="Min B."/>
            <person name="Park H."/>
            <person name="Jang Y."/>
            <person name="Kim J.-J."/>
            <person name="Kim K.H."/>
            <person name="Pangilinan J."/>
            <person name="Lipzen A."/>
            <person name="Riley R."/>
            <person name="Grigoriev I.V."/>
            <person name="Spatafora J.W."/>
            <person name="Choi I.-G."/>
        </authorList>
    </citation>
    <scope>NUCLEOTIDE SEQUENCE [LARGE SCALE GENOMIC DNA]</scope>
    <source>
        <strain evidence="2 3">KUC8140</strain>
    </source>
</reference>
<evidence type="ECO:0000313" key="3">
    <source>
        <dbReference type="Proteomes" id="UP000053477"/>
    </source>
</evidence>